<keyword evidence="1" id="KW-0812">Transmembrane</keyword>
<evidence type="ECO:0000256" key="1">
    <source>
        <dbReference type="SAM" id="Phobius"/>
    </source>
</evidence>
<name>A0A3R6YLH3_9LACO</name>
<feature type="transmembrane region" description="Helical" evidence="1">
    <location>
        <begin position="226"/>
        <end position="246"/>
    </location>
</feature>
<keyword evidence="1" id="KW-0472">Membrane</keyword>
<protein>
    <recommendedName>
        <fullName evidence="4">MacB-like periplasmic core domain-containing protein</fullName>
    </recommendedName>
</protein>
<feature type="transmembrane region" description="Helical" evidence="1">
    <location>
        <begin position="266"/>
        <end position="286"/>
    </location>
</feature>
<gene>
    <name evidence="2" type="ORF">DS831_06650</name>
</gene>
<accession>A0A3R6YLH3</accession>
<evidence type="ECO:0008006" key="4">
    <source>
        <dbReference type="Google" id="ProtNLM"/>
    </source>
</evidence>
<comment type="caution">
    <text evidence="2">The sequence shown here is derived from an EMBL/GenBank/DDBJ whole genome shotgun (WGS) entry which is preliminary data.</text>
</comment>
<dbReference type="EMBL" id="QOCR01000004">
    <property type="protein sequence ID" value="RHW49839.1"/>
    <property type="molecule type" value="Genomic_DNA"/>
</dbReference>
<evidence type="ECO:0000313" key="2">
    <source>
        <dbReference type="EMBL" id="RHW49839.1"/>
    </source>
</evidence>
<dbReference type="RefSeq" id="WP_118901722.1">
    <property type="nucleotide sequence ID" value="NZ_JBHLWZ010000004.1"/>
</dbReference>
<feature type="transmembrane region" description="Helical" evidence="1">
    <location>
        <begin position="298"/>
        <end position="317"/>
    </location>
</feature>
<reference evidence="2 3" key="1">
    <citation type="submission" date="2018-07" db="EMBL/GenBank/DDBJ databases">
        <title>Genome sequences of six Lactobacillus spp. isolated from bumble bee guts.</title>
        <authorList>
            <person name="Motta E.V.S."/>
            <person name="Moran N.A."/>
        </authorList>
    </citation>
    <scope>NUCLEOTIDE SEQUENCE [LARGE SCALE GENOMIC DNA]</scope>
    <source>
        <strain evidence="2 3">BI-1.1</strain>
    </source>
</reference>
<dbReference type="AlphaFoldDB" id="A0A3R6YLH3"/>
<keyword evidence="3" id="KW-1185">Reference proteome</keyword>
<proteinExistence type="predicted"/>
<keyword evidence="1" id="KW-1133">Transmembrane helix</keyword>
<dbReference type="OrthoDB" id="2329651at2"/>
<feature type="transmembrane region" description="Helical" evidence="1">
    <location>
        <begin position="6"/>
        <end position="23"/>
    </location>
</feature>
<sequence>MKKNVLINLVVIIVLLVAGLLVSKNDMRNYQRLMDRGNIQDGALIFPSRSQQSIPTALRKMQAHNLHDFQIYFIQKKNPDLSYVYMSKHLTKVPMNSGRYFSENDFASPIPFVVLGKDVYKNTYKPQTQPYFQMDNNYYSVIGSVGMTNTKKLNRHIFISTSPNQYDKTQLKHYQIVVDGNILHHPQHLKQMQHILKAHHLYRSANKINNIHQTWWIRWGVTLFDLLALAIVVIILCWFAQVPMIQLLKNTPLRGDLLADFQLGNWFKFFLTEAITFIIAAAIIFLKIPIISTRYMSLYLFTVFIVVNIIAAIRIFIVKQQKEWQD</sequence>
<evidence type="ECO:0000313" key="3">
    <source>
        <dbReference type="Proteomes" id="UP000284109"/>
    </source>
</evidence>
<organism evidence="2 3">
    <name type="scientific">Bombilactobacillus bombi</name>
    <dbReference type="NCBI Taxonomy" id="1303590"/>
    <lineage>
        <taxon>Bacteria</taxon>
        <taxon>Bacillati</taxon>
        <taxon>Bacillota</taxon>
        <taxon>Bacilli</taxon>
        <taxon>Lactobacillales</taxon>
        <taxon>Lactobacillaceae</taxon>
        <taxon>Bombilactobacillus</taxon>
    </lineage>
</organism>
<dbReference type="Proteomes" id="UP000284109">
    <property type="component" value="Unassembled WGS sequence"/>
</dbReference>